<sequence>MEPEVWSVAFVKDQWTRAVKQPSGEVVRERKPARWGKGKRWLAVWHGPNGDEVSMAFETKIAAERHGNAMETDIARGEYIDPAAGKMRLAEVAERWMKSRSVDPSSEIQYESKWRLHVAPTFGKRQVKSIKPSEIAVWLKELTATFGPSTARSAFLVLFGCLELAVEDEALKKNPAKSKLVKRPPTVDPSIVVWPDETVDAIIAAHPEQYRLIPIIGDAAGLRQGEIFGLSPDDFDFEERVIRVRRQVKKLGKDFVFALPKNDKVRTVPMPDSVAELVQEHIARFGTTEVSLPWERLDGDLQAVRLMFTWSDGKQIRARNFDETIWKPSLALAGVIPPPPETTAAAATLSQIVRPACTLCGTTTPVSRSRTGSTSRSSRSTWAITTRASHFASTRIFCRRRTTARVRPSIGGSRGSVCG</sequence>
<comment type="similarity">
    <text evidence="1">Belongs to the 'phage' integrase family.</text>
</comment>
<keyword evidence="4" id="KW-0233">DNA recombination</keyword>
<dbReference type="Pfam" id="PF14659">
    <property type="entry name" value="Phage_int_SAM_3"/>
    <property type="match status" value="1"/>
</dbReference>
<evidence type="ECO:0000259" key="5">
    <source>
        <dbReference type="Pfam" id="PF14659"/>
    </source>
</evidence>
<dbReference type="AlphaFoldDB" id="A0A4R0IMW7"/>
<dbReference type="InterPro" id="IPR004107">
    <property type="entry name" value="Integrase_SAM-like_N"/>
</dbReference>
<proteinExistence type="inferred from homology"/>
<gene>
    <name evidence="6" type="ORF">E0H50_13820</name>
</gene>
<dbReference type="EMBL" id="SJKA01000004">
    <property type="protein sequence ID" value="TCC34963.1"/>
    <property type="molecule type" value="Genomic_DNA"/>
</dbReference>
<dbReference type="Gene3D" id="1.10.150.130">
    <property type="match status" value="1"/>
</dbReference>
<dbReference type="InterPro" id="IPR010998">
    <property type="entry name" value="Integrase_recombinase_N"/>
</dbReference>
<keyword evidence="2" id="KW-0229">DNA integration</keyword>
<dbReference type="GO" id="GO:0015074">
    <property type="term" value="P:DNA integration"/>
    <property type="evidence" value="ECO:0007669"/>
    <property type="project" value="UniProtKB-KW"/>
</dbReference>
<evidence type="ECO:0000256" key="4">
    <source>
        <dbReference type="ARBA" id="ARBA00023172"/>
    </source>
</evidence>
<dbReference type="Proteomes" id="UP000292695">
    <property type="component" value="Unassembled WGS sequence"/>
</dbReference>
<evidence type="ECO:0000313" key="7">
    <source>
        <dbReference type="Proteomes" id="UP000292695"/>
    </source>
</evidence>
<dbReference type="GO" id="GO:0006310">
    <property type="term" value="P:DNA recombination"/>
    <property type="evidence" value="ECO:0007669"/>
    <property type="project" value="UniProtKB-KW"/>
</dbReference>
<dbReference type="InterPro" id="IPR013762">
    <property type="entry name" value="Integrase-like_cat_sf"/>
</dbReference>
<dbReference type="PANTHER" id="PTHR30629">
    <property type="entry name" value="PROPHAGE INTEGRASE"/>
    <property type="match status" value="1"/>
</dbReference>
<evidence type="ECO:0000256" key="3">
    <source>
        <dbReference type="ARBA" id="ARBA00023125"/>
    </source>
</evidence>
<evidence type="ECO:0000256" key="1">
    <source>
        <dbReference type="ARBA" id="ARBA00008857"/>
    </source>
</evidence>
<dbReference type="OrthoDB" id="1822491at2"/>
<dbReference type="GO" id="GO:0003677">
    <property type="term" value="F:DNA binding"/>
    <property type="evidence" value="ECO:0007669"/>
    <property type="project" value="UniProtKB-KW"/>
</dbReference>
<keyword evidence="3" id="KW-0238">DNA-binding</keyword>
<comment type="caution">
    <text evidence="6">The sequence shown here is derived from an EMBL/GenBank/DDBJ whole genome shotgun (WGS) entry which is preliminary data.</text>
</comment>
<dbReference type="SUPFAM" id="SSF56349">
    <property type="entry name" value="DNA breaking-rejoining enzymes"/>
    <property type="match status" value="1"/>
</dbReference>
<dbReference type="Gene3D" id="1.10.443.10">
    <property type="entry name" value="Intergrase catalytic core"/>
    <property type="match status" value="1"/>
</dbReference>
<accession>A0A4R0IMW7</accession>
<dbReference type="InterPro" id="IPR011010">
    <property type="entry name" value="DNA_brk_join_enz"/>
</dbReference>
<organism evidence="6 7">
    <name type="scientific">Kribbella sindirgiensis</name>
    <dbReference type="NCBI Taxonomy" id="1124744"/>
    <lineage>
        <taxon>Bacteria</taxon>
        <taxon>Bacillati</taxon>
        <taxon>Actinomycetota</taxon>
        <taxon>Actinomycetes</taxon>
        <taxon>Propionibacteriales</taxon>
        <taxon>Kribbellaceae</taxon>
        <taxon>Kribbella</taxon>
    </lineage>
</organism>
<dbReference type="InterPro" id="IPR050808">
    <property type="entry name" value="Phage_Integrase"/>
</dbReference>
<name>A0A4R0IMW7_9ACTN</name>
<reference evidence="6 7" key="1">
    <citation type="submission" date="2019-02" db="EMBL/GenBank/DDBJ databases">
        <title>Kribbella capetownensis sp. nov. and Kribbella speibonae sp. nov., isolated from soil.</title>
        <authorList>
            <person name="Curtis S.M."/>
            <person name="Norton I."/>
            <person name="Everest G.J."/>
            <person name="Meyers P.R."/>
        </authorList>
    </citation>
    <scope>NUCLEOTIDE SEQUENCE [LARGE SCALE GENOMIC DNA]</scope>
    <source>
        <strain evidence="6 7">DSM 27082</strain>
    </source>
</reference>
<protein>
    <submittedName>
        <fullName evidence="6">Site-specific integrase</fullName>
    </submittedName>
</protein>
<dbReference type="PANTHER" id="PTHR30629:SF2">
    <property type="entry name" value="PROPHAGE INTEGRASE INTS-RELATED"/>
    <property type="match status" value="1"/>
</dbReference>
<keyword evidence="7" id="KW-1185">Reference proteome</keyword>
<evidence type="ECO:0000256" key="2">
    <source>
        <dbReference type="ARBA" id="ARBA00022908"/>
    </source>
</evidence>
<evidence type="ECO:0000313" key="6">
    <source>
        <dbReference type="EMBL" id="TCC34963.1"/>
    </source>
</evidence>
<feature type="domain" description="Integrase SAM-like N-terminal" evidence="5">
    <location>
        <begin position="89"/>
        <end position="142"/>
    </location>
</feature>